<dbReference type="Pfam" id="PF08562">
    <property type="entry name" value="Crisp"/>
    <property type="match status" value="1"/>
</dbReference>
<reference evidence="4 5" key="1">
    <citation type="journal article" date="2019" name="Mol. Ecol. Resour.">
        <title>Improving Illumina assemblies with Hi-C and long reads: an example with the North African dromedary.</title>
        <authorList>
            <person name="Elbers J.P."/>
            <person name="Rogers M.F."/>
            <person name="Perelman P.L."/>
            <person name="Proskuryakova A.A."/>
            <person name="Serdyukova N.A."/>
            <person name="Johnson W.E."/>
            <person name="Horin P."/>
            <person name="Corander J."/>
            <person name="Murphy D."/>
            <person name="Burger P.A."/>
        </authorList>
    </citation>
    <scope>NUCLEOTIDE SEQUENCE [LARGE SCALE GENOMIC DNA]</scope>
    <source>
        <strain evidence="4">Drom800</strain>
        <tissue evidence="4">Blood</tissue>
    </source>
</reference>
<keyword evidence="2" id="KW-0472">Membrane</keyword>
<dbReference type="InterPro" id="IPR035940">
    <property type="entry name" value="CAP_sf"/>
</dbReference>
<dbReference type="Proteomes" id="UP000299084">
    <property type="component" value="Unassembled WGS sequence"/>
</dbReference>
<dbReference type="AlphaFoldDB" id="A0A5N4CQU2"/>
<dbReference type="EMBL" id="JWIN03000020">
    <property type="protein sequence ID" value="KAB1261161.1"/>
    <property type="molecule type" value="Genomic_DNA"/>
</dbReference>
<accession>A0A5N4CQU2</accession>
<evidence type="ECO:0000313" key="5">
    <source>
        <dbReference type="Proteomes" id="UP000299084"/>
    </source>
</evidence>
<comment type="caution">
    <text evidence="1">Lacks conserved residue(s) required for the propagation of feature annotation.</text>
</comment>
<evidence type="ECO:0000256" key="2">
    <source>
        <dbReference type="SAM" id="Phobius"/>
    </source>
</evidence>
<dbReference type="Pfam" id="PF00188">
    <property type="entry name" value="CAP"/>
    <property type="match status" value="1"/>
</dbReference>
<protein>
    <submittedName>
        <fullName evidence="4">Cysteine-rich secretory protein 3</fullName>
    </submittedName>
</protein>
<keyword evidence="2" id="KW-1133">Transmembrane helix</keyword>
<dbReference type="InterPro" id="IPR013871">
    <property type="entry name" value="Cysteine_rich_secretory"/>
</dbReference>
<keyword evidence="2" id="KW-0812">Transmembrane</keyword>
<dbReference type="Gene3D" id="3.40.33.10">
    <property type="entry name" value="CAP"/>
    <property type="match status" value="1"/>
</dbReference>
<keyword evidence="5" id="KW-1185">Reference proteome</keyword>
<evidence type="ECO:0000256" key="1">
    <source>
        <dbReference type="PROSITE-ProRule" id="PRU01005"/>
    </source>
</evidence>
<feature type="disulfide bond" evidence="1">
    <location>
        <begin position="123"/>
        <end position="141"/>
    </location>
</feature>
<keyword evidence="1" id="KW-1015">Disulfide bond</keyword>
<evidence type="ECO:0000313" key="4">
    <source>
        <dbReference type="EMBL" id="KAB1261161.1"/>
    </source>
</evidence>
<dbReference type="InterPro" id="IPR014044">
    <property type="entry name" value="CAP_dom"/>
</dbReference>
<feature type="domain" description="ShKT" evidence="3">
    <location>
        <begin position="114"/>
        <end position="147"/>
    </location>
</feature>
<sequence length="152" mass="17189">MTVLCFPDAILLMYGARTAMASFTLWLFLVAVWLPFFLANGQDPAFGTLSTAHKEVQIKIVDKHNDLRRTVSPPASNMLKMQWDSKAAANAQNWANQCLYKHSKAKHRTIANSCEYDNTYANCDSLKKQWTCNVPFVKNNCKAACKCSDKIY</sequence>
<dbReference type="InterPro" id="IPR003582">
    <property type="entry name" value="ShKT_dom"/>
</dbReference>
<dbReference type="PROSITE" id="PS51670">
    <property type="entry name" value="SHKT"/>
    <property type="match status" value="1"/>
</dbReference>
<dbReference type="SMART" id="SM00198">
    <property type="entry name" value="SCP"/>
    <property type="match status" value="1"/>
</dbReference>
<name>A0A5N4CQU2_CAMDR</name>
<feature type="disulfide bond" evidence="1">
    <location>
        <begin position="132"/>
        <end position="145"/>
    </location>
</feature>
<organism evidence="4 5">
    <name type="scientific">Camelus dromedarius</name>
    <name type="common">Dromedary</name>
    <name type="synonym">Arabian camel</name>
    <dbReference type="NCBI Taxonomy" id="9838"/>
    <lineage>
        <taxon>Eukaryota</taxon>
        <taxon>Metazoa</taxon>
        <taxon>Chordata</taxon>
        <taxon>Craniata</taxon>
        <taxon>Vertebrata</taxon>
        <taxon>Euteleostomi</taxon>
        <taxon>Mammalia</taxon>
        <taxon>Eutheria</taxon>
        <taxon>Laurasiatheria</taxon>
        <taxon>Artiodactyla</taxon>
        <taxon>Tylopoda</taxon>
        <taxon>Camelidae</taxon>
        <taxon>Camelus</taxon>
    </lineage>
</organism>
<dbReference type="SUPFAM" id="SSF57546">
    <property type="entry name" value="Crisp domain-like"/>
    <property type="match status" value="1"/>
</dbReference>
<feature type="transmembrane region" description="Helical" evidence="2">
    <location>
        <begin position="20"/>
        <end position="39"/>
    </location>
</feature>
<comment type="caution">
    <text evidence="4">The sequence shown here is derived from an EMBL/GenBank/DDBJ whole genome shotgun (WGS) entry which is preliminary data.</text>
</comment>
<gene>
    <name evidence="4" type="ORF">Cadr_000021732</name>
</gene>
<dbReference type="SUPFAM" id="SSF55797">
    <property type="entry name" value="PR-1-like"/>
    <property type="match status" value="1"/>
</dbReference>
<evidence type="ECO:0000259" key="3">
    <source>
        <dbReference type="PROSITE" id="PS51670"/>
    </source>
</evidence>
<proteinExistence type="predicted"/>